<reference evidence="4" key="1">
    <citation type="submission" date="2020-09" db="EMBL/GenBank/DDBJ databases">
        <title>Taishania pollutisoli gen. nov., sp. nov., Isolated from Tetrabromobisphenol A-Contaminated Soil.</title>
        <authorList>
            <person name="Chen Q."/>
        </authorList>
    </citation>
    <scope>NUCLEOTIDE SEQUENCE</scope>
    <source>
        <strain evidence="4">CZZ-1</strain>
    </source>
</reference>
<dbReference type="Gene3D" id="3.20.20.30">
    <property type="entry name" value="Luciferase-like domain"/>
    <property type="match status" value="1"/>
</dbReference>
<dbReference type="SUPFAM" id="SSF51679">
    <property type="entry name" value="Bacterial luciferase-like"/>
    <property type="match status" value="1"/>
</dbReference>
<evidence type="ECO:0000259" key="3">
    <source>
        <dbReference type="Pfam" id="PF00296"/>
    </source>
</evidence>
<dbReference type="GO" id="GO:0005829">
    <property type="term" value="C:cytosol"/>
    <property type="evidence" value="ECO:0007669"/>
    <property type="project" value="TreeGrafter"/>
</dbReference>
<name>A0A8J6PRK8_9FLAO</name>
<dbReference type="InterPro" id="IPR011251">
    <property type="entry name" value="Luciferase-like_dom"/>
</dbReference>
<dbReference type="InterPro" id="IPR050766">
    <property type="entry name" value="Bact_Lucif_Oxidored"/>
</dbReference>
<dbReference type="NCBIfam" id="TIGR03558">
    <property type="entry name" value="oxido_grp_1"/>
    <property type="match status" value="1"/>
</dbReference>
<dbReference type="Proteomes" id="UP000652681">
    <property type="component" value="Unassembled WGS sequence"/>
</dbReference>
<evidence type="ECO:0000256" key="1">
    <source>
        <dbReference type="ARBA" id="ARBA00007789"/>
    </source>
</evidence>
<dbReference type="EMBL" id="JACVEL010000009">
    <property type="protein sequence ID" value="MBC9813353.1"/>
    <property type="molecule type" value="Genomic_DNA"/>
</dbReference>
<keyword evidence="5" id="KW-1185">Reference proteome</keyword>
<feature type="domain" description="Luciferase-like" evidence="3">
    <location>
        <begin position="20"/>
        <end position="291"/>
    </location>
</feature>
<comment type="similarity">
    <text evidence="1">To bacterial alkanal monooxygenase alpha and beta chains.</text>
</comment>
<proteinExistence type="predicted"/>
<dbReference type="RefSeq" id="WP_163492689.1">
    <property type="nucleotide sequence ID" value="NZ_JACVEL010000009.1"/>
</dbReference>
<accession>A0A8J6PRK8</accession>
<comment type="caution">
    <text evidence="4">The sequence shown here is derived from an EMBL/GenBank/DDBJ whole genome shotgun (WGS) entry which is preliminary data.</text>
</comment>
<dbReference type="CDD" id="cd00347">
    <property type="entry name" value="Flavin_utilizing_monoxygenases"/>
    <property type="match status" value="1"/>
</dbReference>
<evidence type="ECO:0000313" key="4">
    <source>
        <dbReference type="EMBL" id="MBC9813353.1"/>
    </source>
</evidence>
<dbReference type="Pfam" id="PF00296">
    <property type="entry name" value="Bac_luciferase"/>
    <property type="match status" value="1"/>
</dbReference>
<sequence>MIPYSFLDLAIVSEGNDISQTLENSVKTAQKAEQSGYTRYWFAEHHNMKSVASSATSVLIGHIAGKTTTIRVGSGGIMLPNHSPLVIAEHFGTLASLYPGRIDMGLGRAPGTDQVTAAALNPNFLENVHHFPENVQKIQQYLSGKNANAQVRAIPGEGTDIPIWMLGSSTDSAYLASSLGLPYAFASHFAPAQMTAAFDIYSHNYRSDEHPPKKMACVNVIIAPTTEEAERIATSFYRMFLGMIRNQRGYLQAPIDTMKGIWDPAEEAYVRQMTHCSFIGTKETVKAEISRFINRFNLSEIMTTSPVYSLEDKLYSIEAFSEVMNSI</sequence>
<evidence type="ECO:0000313" key="5">
    <source>
        <dbReference type="Proteomes" id="UP000652681"/>
    </source>
</evidence>
<gene>
    <name evidence="4" type="ORF">H9Y05_12820</name>
</gene>
<organism evidence="4 5">
    <name type="scientific">Taishania pollutisoli</name>
    <dbReference type="NCBI Taxonomy" id="2766479"/>
    <lineage>
        <taxon>Bacteria</taxon>
        <taxon>Pseudomonadati</taxon>
        <taxon>Bacteroidota</taxon>
        <taxon>Flavobacteriia</taxon>
        <taxon>Flavobacteriales</taxon>
        <taxon>Crocinitomicaceae</taxon>
        <taxon>Taishania</taxon>
    </lineage>
</organism>
<dbReference type="PANTHER" id="PTHR30137">
    <property type="entry name" value="LUCIFERASE-LIKE MONOOXYGENASE"/>
    <property type="match status" value="1"/>
</dbReference>
<dbReference type="AlphaFoldDB" id="A0A8J6PRK8"/>
<dbReference type="InterPro" id="IPR036661">
    <property type="entry name" value="Luciferase-like_sf"/>
</dbReference>
<protein>
    <recommendedName>
        <fullName evidence="2">Luciferase-like monooxygenase</fullName>
    </recommendedName>
</protein>
<dbReference type="GO" id="GO:0016705">
    <property type="term" value="F:oxidoreductase activity, acting on paired donors, with incorporation or reduction of molecular oxygen"/>
    <property type="evidence" value="ECO:0007669"/>
    <property type="project" value="InterPro"/>
</dbReference>
<dbReference type="FunFam" id="3.20.20.30:FF:000002">
    <property type="entry name" value="LLM class flavin-dependent oxidoreductase"/>
    <property type="match status" value="1"/>
</dbReference>
<dbReference type="InterPro" id="IPR019949">
    <property type="entry name" value="CmoO-like"/>
</dbReference>
<dbReference type="PANTHER" id="PTHR30137:SF6">
    <property type="entry name" value="LUCIFERASE-LIKE MONOOXYGENASE"/>
    <property type="match status" value="1"/>
</dbReference>
<evidence type="ECO:0000256" key="2">
    <source>
        <dbReference type="ARBA" id="ARBA00074555"/>
    </source>
</evidence>